<protein>
    <submittedName>
        <fullName evidence="1">Uncharacterized protein</fullName>
    </submittedName>
</protein>
<keyword evidence="2" id="KW-1185">Reference proteome</keyword>
<reference evidence="1 2" key="1">
    <citation type="journal article" date="2021" name="Elife">
        <title>Chloroplast acquisition without the gene transfer in kleptoplastic sea slugs, Plakobranchus ocellatus.</title>
        <authorList>
            <person name="Maeda T."/>
            <person name="Takahashi S."/>
            <person name="Yoshida T."/>
            <person name="Shimamura S."/>
            <person name="Takaki Y."/>
            <person name="Nagai Y."/>
            <person name="Toyoda A."/>
            <person name="Suzuki Y."/>
            <person name="Arimoto A."/>
            <person name="Ishii H."/>
            <person name="Satoh N."/>
            <person name="Nishiyama T."/>
            <person name="Hasebe M."/>
            <person name="Maruyama T."/>
            <person name="Minagawa J."/>
            <person name="Obokata J."/>
            <person name="Shigenobu S."/>
        </authorList>
    </citation>
    <scope>NUCLEOTIDE SEQUENCE [LARGE SCALE GENOMIC DNA]</scope>
</reference>
<evidence type="ECO:0000313" key="1">
    <source>
        <dbReference type="EMBL" id="GFO00700.1"/>
    </source>
</evidence>
<dbReference type="AlphaFoldDB" id="A0AAV3ZXU6"/>
<evidence type="ECO:0000313" key="2">
    <source>
        <dbReference type="Proteomes" id="UP000735302"/>
    </source>
</evidence>
<name>A0AAV3ZXU6_9GAST</name>
<dbReference type="EMBL" id="BLXT01003136">
    <property type="protein sequence ID" value="GFO00700.1"/>
    <property type="molecule type" value="Genomic_DNA"/>
</dbReference>
<dbReference type="Proteomes" id="UP000735302">
    <property type="component" value="Unassembled WGS sequence"/>
</dbReference>
<sequence>MQQKGRYIGYRTCPEICRDTSIGSSSPATDALALKRPESLRSPCWQAICTAQGGRNAFLVKWQIFPSDQAKKAPWQDSE</sequence>
<comment type="caution">
    <text evidence="1">The sequence shown here is derived from an EMBL/GenBank/DDBJ whole genome shotgun (WGS) entry which is preliminary data.</text>
</comment>
<proteinExistence type="predicted"/>
<organism evidence="1 2">
    <name type="scientific">Plakobranchus ocellatus</name>
    <dbReference type="NCBI Taxonomy" id="259542"/>
    <lineage>
        <taxon>Eukaryota</taxon>
        <taxon>Metazoa</taxon>
        <taxon>Spiralia</taxon>
        <taxon>Lophotrochozoa</taxon>
        <taxon>Mollusca</taxon>
        <taxon>Gastropoda</taxon>
        <taxon>Heterobranchia</taxon>
        <taxon>Euthyneura</taxon>
        <taxon>Panpulmonata</taxon>
        <taxon>Sacoglossa</taxon>
        <taxon>Placobranchoidea</taxon>
        <taxon>Plakobranchidae</taxon>
        <taxon>Plakobranchus</taxon>
    </lineage>
</organism>
<accession>A0AAV3ZXU6</accession>
<gene>
    <name evidence="1" type="ORF">PoB_002720500</name>
</gene>